<organism evidence="5 6">
    <name type="scientific">Bacteroides uniformis</name>
    <dbReference type="NCBI Taxonomy" id="820"/>
    <lineage>
        <taxon>Bacteria</taxon>
        <taxon>Pseudomonadati</taxon>
        <taxon>Bacteroidota</taxon>
        <taxon>Bacteroidia</taxon>
        <taxon>Bacteroidales</taxon>
        <taxon>Bacteroidaceae</taxon>
        <taxon>Bacteroides</taxon>
    </lineage>
</organism>
<dbReference type="GO" id="GO:0015074">
    <property type="term" value="P:DNA integration"/>
    <property type="evidence" value="ECO:0007669"/>
    <property type="project" value="InterPro"/>
</dbReference>
<evidence type="ECO:0000259" key="4">
    <source>
        <dbReference type="PROSITE" id="PS51898"/>
    </source>
</evidence>
<feature type="domain" description="Tyr recombinase" evidence="4">
    <location>
        <begin position="212"/>
        <end position="397"/>
    </location>
</feature>
<dbReference type="InterPro" id="IPR013762">
    <property type="entry name" value="Integrase-like_cat_sf"/>
</dbReference>
<dbReference type="Gene3D" id="1.10.443.10">
    <property type="entry name" value="Intergrase catalytic core"/>
    <property type="match status" value="1"/>
</dbReference>
<dbReference type="GO" id="GO:0006310">
    <property type="term" value="P:DNA recombination"/>
    <property type="evidence" value="ECO:0007669"/>
    <property type="project" value="UniProtKB-KW"/>
</dbReference>
<reference evidence="5 6" key="1">
    <citation type="journal article" date="2019" name="Nat. Med.">
        <title>A library of human gut bacterial isolates paired with longitudinal multiomics data enables mechanistic microbiome research.</title>
        <authorList>
            <person name="Poyet M."/>
            <person name="Groussin M."/>
            <person name="Gibbons S.M."/>
            <person name="Avila-Pacheco J."/>
            <person name="Jiang X."/>
            <person name="Kearney S.M."/>
            <person name="Perrotta A.R."/>
            <person name="Berdy B."/>
            <person name="Zhao S."/>
            <person name="Lieberman T.D."/>
            <person name="Swanson P.K."/>
            <person name="Smith M."/>
            <person name="Roesemann S."/>
            <person name="Alexander J.E."/>
            <person name="Rich S.A."/>
            <person name="Livny J."/>
            <person name="Vlamakis H."/>
            <person name="Clish C."/>
            <person name="Bullock K."/>
            <person name="Deik A."/>
            <person name="Scott J."/>
            <person name="Pierce K.A."/>
            <person name="Xavier R.J."/>
            <person name="Alm E.J."/>
        </authorList>
    </citation>
    <scope>NUCLEOTIDE SEQUENCE [LARGE SCALE GENOMIC DNA]</scope>
    <source>
        <strain evidence="5 6">BIOML-A5</strain>
    </source>
</reference>
<dbReference type="AlphaFoldDB" id="A0A7J5HTD2"/>
<dbReference type="Pfam" id="PF00589">
    <property type="entry name" value="Phage_integrase"/>
    <property type="match status" value="1"/>
</dbReference>
<protein>
    <submittedName>
        <fullName evidence="5">Tyrosine-type recombinase/integrase</fullName>
    </submittedName>
</protein>
<dbReference type="InterPro" id="IPR010998">
    <property type="entry name" value="Integrase_recombinase_N"/>
</dbReference>
<proteinExistence type="inferred from homology"/>
<dbReference type="GO" id="GO:0003677">
    <property type="term" value="F:DNA binding"/>
    <property type="evidence" value="ECO:0007669"/>
    <property type="project" value="UniProtKB-KW"/>
</dbReference>
<evidence type="ECO:0000313" key="6">
    <source>
        <dbReference type="Proteomes" id="UP000462376"/>
    </source>
</evidence>
<dbReference type="EMBL" id="WCTL01000031">
    <property type="protein sequence ID" value="KAB4229597.1"/>
    <property type="molecule type" value="Genomic_DNA"/>
</dbReference>
<dbReference type="PANTHER" id="PTHR30349">
    <property type="entry name" value="PHAGE INTEGRASE-RELATED"/>
    <property type="match status" value="1"/>
</dbReference>
<evidence type="ECO:0000313" key="5">
    <source>
        <dbReference type="EMBL" id="KAB4229597.1"/>
    </source>
</evidence>
<name>A0A7J5HTD2_BACUN</name>
<dbReference type="Gene3D" id="1.10.150.130">
    <property type="match status" value="1"/>
</dbReference>
<keyword evidence="3" id="KW-0233">DNA recombination</keyword>
<evidence type="ECO:0000256" key="3">
    <source>
        <dbReference type="ARBA" id="ARBA00023172"/>
    </source>
</evidence>
<dbReference type="SUPFAM" id="SSF56349">
    <property type="entry name" value="DNA breaking-rejoining enzymes"/>
    <property type="match status" value="1"/>
</dbReference>
<evidence type="ECO:0000256" key="2">
    <source>
        <dbReference type="ARBA" id="ARBA00023125"/>
    </source>
</evidence>
<dbReference type="PROSITE" id="PS51898">
    <property type="entry name" value="TYR_RECOMBINASE"/>
    <property type="match status" value="1"/>
</dbReference>
<gene>
    <name evidence="5" type="ORF">GAP47_20590</name>
</gene>
<comment type="caution">
    <text evidence="5">The sequence shown here is derived from an EMBL/GenBank/DDBJ whole genome shotgun (WGS) entry which is preliminary data.</text>
</comment>
<evidence type="ECO:0000256" key="1">
    <source>
        <dbReference type="ARBA" id="ARBA00008857"/>
    </source>
</evidence>
<dbReference type="InterPro" id="IPR011010">
    <property type="entry name" value="DNA_brk_join_enz"/>
</dbReference>
<dbReference type="CDD" id="cd01188">
    <property type="entry name" value="INT_RitA_C_like"/>
    <property type="match status" value="1"/>
</dbReference>
<keyword evidence="2" id="KW-0238">DNA-binding</keyword>
<dbReference type="PANTHER" id="PTHR30349:SF41">
    <property type="entry name" value="INTEGRASE_RECOMBINASE PROTEIN MJ0367-RELATED"/>
    <property type="match status" value="1"/>
</dbReference>
<sequence>MYQKNKTFEEVSSSILNILKKEYHRKERTLRNHVLVWNRLKQFMVVHQVECPTPDICDAFLLEISGGKDLHTLSRSEKSIFASIFLFKDFLLYGKVVVKKMNFKFEGEIGFLMLQYMEQRKQDRISILTINHDRLNLGRFWEYLTAHNILKISDLTESVILNYLRNDFKYKSYGNKFIHYVRPFLRYLYNNQYIKVDLASIIPKEHYNKQPKLPSVYSEEEIRKILISVDRSTAIGKRDYAILCLASVLGLRASDIANLKFENIHWEHNIIKLVQYKTGKGLVLPLLPEIGNSIIEYLRYGRKKSNSQYVFLQSYSPYKKINAFLITQIARKYFAIAKIDTRNKHHGAHALRHSLAALLLSEKVKLPVISEVLGHSSTETTKYYLRVDMQALKQCTLSVPEVDPKFYSQKGGYFYE</sequence>
<dbReference type="InterPro" id="IPR050090">
    <property type="entry name" value="Tyrosine_recombinase_XerCD"/>
</dbReference>
<accession>A0A7J5HTD2</accession>
<dbReference type="RefSeq" id="WP_151882905.1">
    <property type="nucleotide sequence ID" value="NZ_WCTL01000031.1"/>
</dbReference>
<dbReference type="Proteomes" id="UP000462376">
    <property type="component" value="Unassembled WGS sequence"/>
</dbReference>
<dbReference type="InterPro" id="IPR002104">
    <property type="entry name" value="Integrase_catalytic"/>
</dbReference>
<comment type="similarity">
    <text evidence="1">Belongs to the 'phage' integrase family.</text>
</comment>